<dbReference type="EMBL" id="VSSQ01031137">
    <property type="protein sequence ID" value="MPM81917.1"/>
    <property type="molecule type" value="Genomic_DNA"/>
</dbReference>
<keyword evidence="1" id="KW-0472">Membrane</keyword>
<organism evidence="2">
    <name type="scientific">bioreactor metagenome</name>
    <dbReference type="NCBI Taxonomy" id="1076179"/>
    <lineage>
        <taxon>unclassified sequences</taxon>
        <taxon>metagenomes</taxon>
        <taxon>ecological metagenomes</taxon>
    </lineage>
</organism>
<feature type="transmembrane region" description="Helical" evidence="1">
    <location>
        <begin position="52"/>
        <end position="73"/>
    </location>
</feature>
<sequence length="161" mass="18115">MIVEHAKLVECKDKGGHALKEVALILAIFFSLALMMYLGSIAEKNIYLLKRIVIIESKVSLLLVICMWIYYSFETGIWISRDNYLFKFLILILAYNIFVFLVGLINDRKIVKLGYISIPTIRGYGRFGHGGSQYIGFLYVLCLVAIAVITVASGAYLIYGG</sequence>
<protein>
    <submittedName>
        <fullName evidence="2">Uncharacterized protein</fullName>
    </submittedName>
</protein>
<accession>A0A645CYE2</accession>
<keyword evidence="1" id="KW-0812">Transmembrane</keyword>
<feature type="transmembrane region" description="Helical" evidence="1">
    <location>
        <begin position="22"/>
        <end position="40"/>
    </location>
</feature>
<name>A0A645CYE2_9ZZZZ</name>
<keyword evidence="1" id="KW-1133">Transmembrane helix</keyword>
<evidence type="ECO:0000313" key="2">
    <source>
        <dbReference type="EMBL" id="MPM81917.1"/>
    </source>
</evidence>
<gene>
    <name evidence="2" type="ORF">SDC9_128974</name>
</gene>
<reference evidence="2" key="1">
    <citation type="submission" date="2019-08" db="EMBL/GenBank/DDBJ databases">
        <authorList>
            <person name="Kucharzyk K."/>
            <person name="Murdoch R.W."/>
            <person name="Higgins S."/>
            <person name="Loffler F."/>
        </authorList>
    </citation>
    <scope>NUCLEOTIDE SEQUENCE</scope>
</reference>
<evidence type="ECO:0000256" key="1">
    <source>
        <dbReference type="SAM" id="Phobius"/>
    </source>
</evidence>
<feature type="transmembrane region" description="Helical" evidence="1">
    <location>
        <begin position="85"/>
        <end position="105"/>
    </location>
</feature>
<feature type="transmembrane region" description="Helical" evidence="1">
    <location>
        <begin position="136"/>
        <end position="159"/>
    </location>
</feature>
<dbReference type="AlphaFoldDB" id="A0A645CYE2"/>
<proteinExistence type="predicted"/>
<comment type="caution">
    <text evidence="2">The sequence shown here is derived from an EMBL/GenBank/DDBJ whole genome shotgun (WGS) entry which is preliminary data.</text>
</comment>